<accession>A0ABS4TXP2</accession>
<evidence type="ECO:0000256" key="2">
    <source>
        <dbReference type="ARBA" id="ARBA00023163"/>
    </source>
</evidence>
<dbReference type="EMBL" id="JAGINW010000001">
    <property type="protein sequence ID" value="MBP2329170.1"/>
    <property type="molecule type" value="Genomic_DNA"/>
</dbReference>
<dbReference type="Gene3D" id="1.10.10.1320">
    <property type="entry name" value="Anti-sigma factor, zinc-finger domain"/>
    <property type="match status" value="1"/>
</dbReference>
<comment type="caution">
    <text evidence="4">The sequence shown here is derived from an EMBL/GenBank/DDBJ whole genome shotgun (WGS) entry which is preliminary data.</text>
</comment>
<keyword evidence="5" id="KW-1185">Reference proteome</keyword>
<dbReference type="InterPro" id="IPR041916">
    <property type="entry name" value="Anti_sigma_zinc_sf"/>
</dbReference>
<dbReference type="Pfam" id="PF13490">
    <property type="entry name" value="zf-HC2"/>
    <property type="match status" value="1"/>
</dbReference>
<proteinExistence type="predicted"/>
<protein>
    <submittedName>
        <fullName evidence="4">Anti-sigma factor RsiW</fullName>
    </submittedName>
</protein>
<keyword evidence="2" id="KW-0804">Transcription</keyword>
<evidence type="ECO:0000256" key="1">
    <source>
        <dbReference type="ARBA" id="ARBA00023015"/>
    </source>
</evidence>
<organism evidence="4 5">
    <name type="scientific">Kibdelosporangium banguiense</name>
    <dbReference type="NCBI Taxonomy" id="1365924"/>
    <lineage>
        <taxon>Bacteria</taxon>
        <taxon>Bacillati</taxon>
        <taxon>Actinomycetota</taxon>
        <taxon>Actinomycetes</taxon>
        <taxon>Pseudonocardiales</taxon>
        <taxon>Pseudonocardiaceae</taxon>
        <taxon>Kibdelosporangium</taxon>
    </lineage>
</organism>
<dbReference type="RefSeq" id="WP_209646014.1">
    <property type="nucleotide sequence ID" value="NZ_JAGINW010000001.1"/>
</dbReference>
<gene>
    <name evidence="4" type="ORF">JOF56_009555</name>
</gene>
<evidence type="ECO:0000259" key="3">
    <source>
        <dbReference type="Pfam" id="PF13490"/>
    </source>
</evidence>
<reference evidence="4 5" key="1">
    <citation type="submission" date="2021-03" db="EMBL/GenBank/DDBJ databases">
        <title>Sequencing the genomes of 1000 actinobacteria strains.</title>
        <authorList>
            <person name="Klenk H.-P."/>
        </authorList>
    </citation>
    <scope>NUCLEOTIDE SEQUENCE [LARGE SCALE GENOMIC DNA]</scope>
    <source>
        <strain evidence="4 5">DSM 46670</strain>
    </source>
</reference>
<name>A0ABS4TXP2_9PSEU</name>
<dbReference type="Proteomes" id="UP001519332">
    <property type="component" value="Unassembled WGS sequence"/>
</dbReference>
<evidence type="ECO:0000313" key="4">
    <source>
        <dbReference type="EMBL" id="MBP2329170.1"/>
    </source>
</evidence>
<sequence>MTHACPYTVTVGAYVLGVLGERENTEFRRHAAGCPHCQQEITELTPAVRFLEKLKSEMHAANGNAP</sequence>
<evidence type="ECO:0000313" key="5">
    <source>
        <dbReference type="Proteomes" id="UP001519332"/>
    </source>
</evidence>
<dbReference type="InterPro" id="IPR027383">
    <property type="entry name" value="Znf_put"/>
</dbReference>
<keyword evidence="1" id="KW-0805">Transcription regulation</keyword>
<feature type="domain" description="Putative zinc-finger" evidence="3">
    <location>
        <begin position="11"/>
        <end position="38"/>
    </location>
</feature>